<evidence type="ECO:0000256" key="2">
    <source>
        <dbReference type="SAM" id="SignalP"/>
    </source>
</evidence>
<dbReference type="GO" id="GO:0009279">
    <property type="term" value="C:cell outer membrane"/>
    <property type="evidence" value="ECO:0007669"/>
    <property type="project" value="TreeGrafter"/>
</dbReference>
<keyword evidence="1 2" id="KW-0732">Signal</keyword>
<dbReference type="Proteomes" id="UP000295719">
    <property type="component" value="Unassembled WGS sequence"/>
</dbReference>
<evidence type="ECO:0000313" key="3">
    <source>
        <dbReference type="EMBL" id="TCV93728.1"/>
    </source>
</evidence>
<dbReference type="RefSeq" id="WP_131866516.1">
    <property type="nucleotide sequence ID" value="NZ_SMCR01000008.1"/>
</dbReference>
<gene>
    <name evidence="3" type="ORF">EDC52_108111</name>
</gene>
<accession>A0A4R3YQ46</accession>
<comment type="caution">
    <text evidence="3">The sequence shown here is derived from an EMBL/GenBank/DDBJ whole genome shotgun (WGS) entry which is preliminary data.</text>
</comment>
<evidence type="ECO:0000256" key="1">
    <source>
        <dbReference type="ARBA" id="ARBA00022729"/>
    </source>
</evidence>
<dbReference type="EMBL" id="SMCR01000008">
    <property type="protein sequence ID" value="TCV93728.1"/>
    <property type="molecule type" value="Genomic_DNA"/>
</dbReference>
<dbReference type="OrthoDB" id="5817226at2"/>
<dbReference type="InterPro" id="IPR009331">
    <property type="entry name" value="Oligogalacturonate-sp_porin"/>
</dbReference>
<reference evidence="3 4" key="1">
    <citation type="submission" date="2019-03" db="EMBL/GenBank/DDBJ databases">
        <title>Genomic Encyclopedia of Type Strains, Phase IV (KMG-IV): sequencing the most valuable type-strain genomes for metagenomic binning, comparative biology and taxonomic classification.</title>
        <authorList>
            <person name="Goeker M."/>
        </authorList>
    </citation>
    <scope>NUCLEOTIDE SEQUENCE [LARGE SCALE GENOMIC DNA]</scope>
    <source>
        <strain evidence="3 4">DSM 19580</strain>
    </source>
</reference>
<dbReference type="Gene3D" id="2.40.160.40">
    <property type="entry name" value="monomeric porin ompg"/>
    <property type="match status" value="1"/>
</dbReference>
<proteinExistence type="predicted"/>
<keyword evidence="4" id="KW-1185">Reference proteome</keyword>
<name>A0A4R3YQ46_9GAMM</name>
<dbReference type="PANTHER" id="PTHR38105:SF5">
    <property type="entry name" value="OUTER MEMBRANE PROTEIN"/>
    <property type="match status" value="1"/>
</dbReference>
<dbReference type="PANTHER" id="PTHR38105">
    <property type="entry name" value="OUTER MEMBRANE PROTEIN-RELATED-RELATED"/>
    <property type="match status" value="1"/>
</dbReference>
<feature type="signal peptide" evidence="2">
    <location>
        <begin position="1"/>
        <end position="20"/>
    </location>
</feature>
<feature type="chain" id="PRO_5020281708" evidence="2">
    <location>
        <begin position="21"/>
        <end position="238"/>
    </location>
</feature>
<dbReference type="GO" id="GO:0015772">
    <property type="term" value="P:oligosaccharide transport"/>
    <property type="evidence" value="ECO:0007669"/>
    <property type="project" value="TreeGrafter"/>
</dbReference>
<sequence>MKLKFLALAVVSLASFNALAVTIDYRHEVQDTASNSQKDRLLFSHRFANGFGLSTEVKWQNGESDADTDKIYNENVSNGFEATPSYLYKFNSVLAVEAGLNLASDSSYTNYRPYIRGNIQIAKPLLFQLRYRPWYKRYSTNIGTSKETSENGYSITVDLTYKFLDKYSLIWEEEYNKTNSAYYSPIENNNSYQWTHDLKLAYAWDKNWSPYIQVGNVTGSKYTNERQTRYRVGVAYSF</sequence>
<dbReference type="GO" id="GO:0015288">
    <property type="term" value="F:porin activity"/>
    <property type="evidence" value="ECO:0007669"/>
    <property type="project" value="TreeGrafter"/>
</dbReference>
<dbReference type="Pfam" id="PF06178">
    <property type="entry name" value="KdgM"/>
    <property type="match status" value="1"/>
</dbReference>
<dbReference type="InterPro" id="IPR053713">
    <property type="entry name" value="Bact_OM_Channel_sf"/>
</dbReference>
<protein>
    <submittedName>
        <fullName evidence="3">Oligogalacturonate-specific porin</fullName>
    </submittedName>
</protein>
<evidence type="ECO:0000313" key="4">
    <source>
        <dbReference type="Proteomes" id="UP000295719"/>
    </source>
</evidence>
<dbReference type="SUPFAM" id="SSF56935">
    <property type="entry name" value="Porins"/>
    <property type="match status" value="1"/>
</dbReference>
<dbReference type="AlphaFoldDB" id="A0A4R3YQ46"/>
<organism evidence="3 4">
    <name type="scientific">Biostraticola tofi</name>
    <dbReference type="NCBI Taxonomy" id="466109"/>
    <lineage>
        <taxon>Bacteria</taxon>
        <taxon>Pseudomonadati</taxon>
        <taxon>Pseudomonadota</taxon>
        <taxon>Gammaproteobacteria</taxon>
        <taxon>Enterobacterales</taxon>
        <taxon>Bruguierivoracaceae</taxon>
        <taxon>Biostraticola</taxon>
    </lineage>
</organism>